<dbReference type="RefSeq" id="WP_100254020.1">
    <property type="nucleotide sequence ID" value="NZ_CP015819.1"/>
</dbReference>
<organism evidence="1 2">
    <name type="scientific">Spiroplasma clarkii</name>
    <dbReference type="NCBI Taxonomy" id="2139"/>
    <lineage>
        <taxon>Bacteria</taxon>
        <taxon>Bacillati</taxon>
        <taxon>Mycoplasmatota</taxon>
        <taxon>Mollicutes</taxon>
        <taxon>Entomoplasmatales</taxon>
        <taxon>Spiroplasmataceae</taxon>
        <taxon>Spiroplasma</taxon>
    </lineage>
</organism>
<sequence>MIKHAFINSLCQAVVFAISSSQREMPLGEEKNSHFADCFTQCNEDNLQCNLVMQEQEMGLMTNGL</sequence>
<dbReference type="KEGG" id="scla:SCLARK_00250"/>
<name>A0A1Y0KZQ1_9MOLU</name>
<protein>
    <submittedName>
        <fullName evidence="1">Uncharacterized protein</fullName>
    </submittedName>
</protein>
<dbReference type="AlphaFoldDB" id="A0A1Y0KZQ1"/>
<reference evidence="1 2" key="1">
    <citation type="submission" date="2017-11" db="EMBL/GenBank/DDBJ databases">
        <title>Complete genome sequence of Spiroplasma clarkii CN-5 (DSM 19994).</title>
        <authorList>
            <person name="Tsai Y.-M."/>
            <person name="Chang A."/>
            <person name="Lo W.-S."/>
            <person name="Kuo C.-H."/>
        </authorList>
    </citation>
    <scope>NUCLEOTIDE SEQUENCE [LARGE SCALE GENOMIC DNA]</scope>
    <source>
        <strain evidence="1 2">CN-5</strain>
    </source>
</reference>
<gene>
    <name evidence="1" type="ORF">SCLAR_v1c01220</name>
</gene>
<evidence type="ECO:0000313" key="1">
    <source>
        <dbReference type="EMBL" id="ATX70453.1"/>
    </source>
</evidence>
<accession>A0A1Y0KZQ1</accession>
<dbReference type="Proteomes" id="UP000231179">
    <property type="component" value="Chromosome"/>
</dbReference>
<keyword evidence="2" id="KW-1185">Reference proteome</keyword>
<proteinExistence type="predicted"/>
<evidence type="ECO:0000313" key="2">
    <source>
        <dbReference type="Proteomes" id="UP000231179"/>
    </source>
</evidence>
<dbReference type="EMBL" id="CP024870">
    <property type="protein sequence ID" value="ATX70453.1"/>
    <property type="molecule type" value="Genomic_DNA"/>
</dbReference>